<sequence length="79" mass="8408">MARVPGYLPVSPQVGVPLLGATGFGEWRVMSKHGSKLALQGQKLACLGGQILKGDGTHRKQRIRLYCPMGHVTSPNPAS</sequence>
<dbReference type="Proteomes" id="UP000324222">
    <property type="component" value="Unassembled WGS sequence"/>
</dbReference>
<reference evidence="1 2" key="1">
    <citation type="submission" date="2019-05" db="EMBL/GenBank/DDBJ databases">
        <title>Another draft genome of Portunus trituberculatus and its Hox gene families provides insights of decapod evolution.</title>
        <authorList>
            <person name="Jeong J.-H."/>
            <person name="Song I."/>
            <person name="Kim S."/>
            <person name="Choi T."/>
            <person name="Kim D."/>
            <person name="Ryu S."/>
            <person name="Kim W."/>
        </authorList>
    </citation>
    <scope>NUCLEOTIDE SEQUENCE [LARGE SCALE GENOMIC DNA]</scope>
    <source>
        <tissue evidence="1">Muscle</tissue>
    </source>
</reference>
<evidence type="ECO:0000313" key="2">
    <source>
        <dbReference type="Proteomes" id="UP000324222"/>
    </source>
</evidence>
<dbReference type="AlphaFoldDB" id="A0A5B7G614"/>
<accession>A0A5B7G614</accession>
<proteinExistence type="predicted"/>
<evidence type="ECO:0000313" key="1">
    <source>
        <dbReference type="EMBL" id="MPC53019.1"/>
    </source>
</evidence>
<comment type="caution">
    <text evidence="1">The sequence shown here is derived from an EMBL/GenBank/DDBJ whole genome shotgun (WGS) entry which is preliminary data.</text>
</comment>
<organism evidence="1 2">
    <name type="scientific">Portunus trituberculatus</name>
    <name type="common">Swimming crab</name>
    <name type="synonym">Neptunus trituberculatus</name>
    <dbReference type="NCBI Taxonomy" id="210409"/>
    <lineage>
        <taxon>Eukaryota</taxon>
        <taxon>Metazoa</taxon>
        <taxon>Ecdysozoa</taxon>
        <taxon>Arthropoda</taxon>
        <taxon>Crustacea</taxon>
        <taxon>Multicrustacea</taxon>
        <taxon>Malacostraca</taxon>
        <taxon>Eumalacostraca</taxon>
        <taxon>Eucarida</taxon>
        <taxon>Decapoda</taxon>
        <taxon>Pleocyemata</taxon>
        <taxon>Brachyura</taxon>
        <taxon>Eubrachyura</taxon>
        <taxon>Portunoidea</taxon>
        <taxon>Portunidae</taxon>
        <taxon>Portuninae</taxon>
        <taxon>Portunus</taxon>
    </lineage>
</organism>
<keyword evidence="2" id="KW-1185">Reference proteome</keyword>
<protein>
    <submittedName>
        <fullName evidence="1">Uncharacterized protein</fullName>
    </submittedName>
</protein>
<gene>
    <name evidence="1" type="ORF">E2C01_046903</name>
</gene>
<dbReference type="EMBL" id="VSRR010011329">
    <property type="protein sequence ID" value="MPC53019.1"/>
    <property type="molecule type" value="Genomic_DNA"/>
</dbReference>
<name>A0A5B7G614_PORTR</name>